<dbReference type="PANTHER" id="PTHR22916">
    <property type="entry name" value="GLYCOSYLTRANSFERASE"/>
    <property type="match status" value="1"/>
</dbReference>
<dbReference type="Proteomes" id="UP000473525">
    <property type="component" value="Unassembled WGS sequence"/>
</dbReference>
<dbReference type="RefSeq" id="WP_157343466.1">
    <property type="nucleotide sequence ID" value="NZ_WSEK01000004.1"/>
</dbReference>
<dbReference type="CDD" id="cd00761">
    <property type="entry name" value="Glyco_tranf_GTA_type"/>
    <property type="match status" value="1"/>
</dbReference>
<evidence type="ECO:0000313" key="9">
    <source>
        <dbReference type="Proteomes" id="UP000473525"/>
    </source>
</evidence>
<evidence type="ECO:0000256" key="1">
    <source>
        <dbReference type="ARBA" id="ARBA00004202"/>
    </source>
</evidence>
<gene>
    <name evidence="8" type="ORF">GON03_14605</name>
</gene>
<dbReference type="GO" id="GO:0047355">
    <property type="term" value="F:CDP-glycerol glycerophosphotransferase activity"/>
    <property type="evidence" value="ECO:0007669"/>
    <property type="project" value="InterPro"/>
</dbReference>
<organism evidence="8 9">
    <name type="scientific">Nocardioides agri</name>
    <dbReference type="NCBI Taxonomy" id="2682843"/>
    <lineage>
        <taxon>Bacteria</taxon>
        <taxon>Bacillati</taxon>
        <taxon>Actinomycetota</taxon>
        <taxon>Actinomycetes</taxon>
        <taxon>Propionibacteriales</taxon>
        <taxon>Nocardioidaceae</taxon>
        <taxon>Nocardioides</taxon>
    </lineage>
</organism>
<dbReference type="SUPFAM" id="SSF53756">
    <property type="entry name" value="UDP-Glycosyltransferase/glycogen phosphorylase"/>
    <property type="match status" value="1"/>
</dbReference>
<keyword evidence="4 8" id="KW-0808">Transferase</keyword>
<dbReference type="Gene3D" id="3.40.50.11820">
    <property type="match status" value="1"/>
</dbReference>
<keyword evidence="9" id="KW-1185">Reference proteome</keyword>
<comment type="caution">
    <text evidence="8">The sequence shown here is derived from an EMBL/GenBank/DDBJ whole genome shotgun (WGS) entry which is preliminary data.</text>
</comment>
<evidence type="ECO:0000256" key="3">
    <source>
        <dbReference type="ARBA" id="ARBA00022475"/>
    </source>
</evidence>
<dbReference type="Pfam" id="PF04464">
    <property type="entry name" value="Glyphos_transf"/>
    <property type="match status" value="1"/>
</dbReference>
<comment type="similarity">
    <text evidence="2">Belongs to the CDP-glycerol glycerophosphotransferase family.</text>
</comment>
<dbReference type="Pfam" id="PF00535">
    <property type="entry name" value="Glycos_transf_2"/>
    <property type="match status" value="1"/>
</dbReference>
<keyword evidence="6" id="KW-0472">Membrane</keyword>
<sequence length="1151" mass="125130">MPPAAPRRLGTVVRGVRGRLRSAADPAAAEDRPTLTVVIPVYNVAQYLPECLDSVLGQSFTDLEVIAVDDGSTDGCPAVLAAYAARDPRLRVLRQENAGQGPARNRALEVARGEYVTFCDSDDTVPRRAYEHMVRTLRRTGSDFVVGAARRVKHDKHRHVAWGETVHEFDRLATTIDEFPAAMQDIIACNRMFRTEFWRTRVGGFRGGIAYEDHVPMLTAYVRAERFDVLARVTYNWRLREDHTSTGQQKATLRNLRDRIEVKEEAHALLRAEASEIAYDAWVGRCLDVDFPPFLTHALGGDHDYRAALAATYRTFLERATERALEHVRHDRLVEAWLCAGEHWDALATADEWFGRGRDPQVRVAGGHLMAVPELPADVVALVPDSAWILSPAETTLRAALRSVRRTGETIRVTGYALVPGLATEAGAPDIAAWLVDPASGATRPLAVEPVHEPEIDTWVDDEATSYPHSGFAVILDLAALAPAGPDPVAWRLRVRVEQEGVVRESAVHDAVEASLAAKPRHEVVELGGRRWRLEPRFHPAGGFEVAFLPATLVVGALDEPTGGPMTLRLDGELPPAAKVVARVSPEEAVEARPGPDGTVVLDLPVRGDWALRVSGTGLAPQPLLWPVPGPDPEAPYGATGPGRLVWRVNHVGMVRAVADGRQVRIRHVELRPGAIVTEVVAPGITEAELRGAVWRGRHLELRATDLDLDAVGGTTLTTPVGAAPSGPYLLIVRTADGVEIEAVPDDALGEQLPGSQRTDELRLSLRMRADRTVAADIAGPLTDEERSPAGQEALRRAHRARAVEVGAGAVLLTSDGGRTPGLLALDRELARTRPEVTRYWAVRDLGVAVPEGATPVLAGSRHWHDVLSTAGAVLACGDLPDFFVPSPGQRVVQAFAGFPAAAVGRSFWRSRGLSERAVALELARRRQQWHTAVAPHEDVAAIYRTELDLPEVLVTGHPRYDLLVDADRAAAGARVRARLGLSDDAVLSLYAPAFRDRATRARVKDVDELDLQRLAEGLGRDHVVLALGVPYAGGSRVVDVTTYADVSDLLLAADAAVLDYSDLRFDWALTGRPAVFHVPDHDDYLEVVRPPLDFDSTAVGPQVADVDDLVDALRDRAALRERYDAEVAAFNAKWHAHHDGRAAGRVLGLV</sequence>
<evidence type="ECO:0000256" key="2">
    <source>
        <dbReference type="ARBA" id="ARBA00010488"/>
    </source>
</evidence>
<dbReference type="InterPro" id="IPR007554">
    <property type="entry name" value="Glycerophosphate_synth"/>
</dbReference>
<evidence type="ECO:0000259" key="7">
    <source>
        <dbReference type="Pfam" id="PF00535"/>
    </source>
</evidence>
<dbReference type="GO" id="GO:0005886">
    <property type="term" value="C:plasma membrane"/>
    <property type="evidence" value="ECO:0007669"/>
    <property type="project" value="UniProtKB-SubCell"/>
</dbReference>
<dbReference type="AlphaFoldDB" id="A0A6L6XSQ5"/>
<dbReference type="EMBL" id="WSEK01000004">
    <property type="protein sequence ID" value="MVQ50414.1"/>
    <property type="molecule type" value="Genomic_DNA"/>
</dbReference>
<keyword evidence="3" id="KW-1003">Cell membrane</keyword>
<evidence type="ECO:0000313" key="8">
    <source>
        <dbReference type="EMBL" id="MVQ50414.1"/>
    </source>
</evidence>
<reference evidence="8 9" key="1">
    <citation type="submission" date="2019-12" db="EMBL/GenBank/DDBJ databases">
        <authorList>
            <person name="Huq M.A."/>
        </authorList>
    </citation>
    <scope>NUCLEOTIDE SEQUENCE [LARGE SCALE GENOMIC DNA]</scope>
    <source>
        <strain evidence="8 9">MAH-18</strain>
    </source>
</reference>
<dbReference type="InterPro" id="IPR001173">
    <property type="entry name" value="Glyco_trans_2-like"/>
</dbReference>
<dbReference type="Gene3D" id="3.40.50.12580">
    <property type="match status" value="1"/>
</dbReference>
<proteinExistence type="inferred from homology"/>
<protein>
    <submittedName>
        <fullName evidence="8">Glycosyltransferase</fullName>
    </submittedName>
</protein>
<accession>A0A6L6XSQ5</accession>
<dbReference type="GO" id="GO:0016758">
    <property type="term" value="F:hexosyltransferase activity"/>
    <property type="evidence" value="ECO:0007669"/>
    <property type="project" value="UniProtKB-ARBA"/>
</dbReference>
<dbReference type="InterPro" id="IPR043148">
    <property type="entry name" value="TagF_C"/>
</dbReference>
<name>A0A6L6XSQ5_9ACTN</name>
<dbReference type="Gene3D" id="3.90.550.10">
    <property type="entry name" value="Spore Coat Polysaccharide Biosynthesis Protein SpsA, Chain A"/>
    <property type="match status" value="1"/>
</dbReference>
<dbReference type="InterPro" id="IPR029044">
    <property type="entry name" value="Nucleotide-diphossugar_trans"/>
</dbReference>
<dbReference type="GO" id="GO:0019350">
    <property type="term" value="P:teichoic acid biosynthetic process"/>
    <property type="evidence" value="ECO:0007669"/>
    <property type="project" value="UniProtKB-KW"/>
</dbReference>
<dbReference type="InterPro" id="IPR043149">
    <property type="entry name" value="TagF_N"/>
</dbReference>
<comment type="subcellular location">
    <subcellularLocation>
        <location evidence="1">Cell membrane</location>
        <topology evidence="1">Peripheral membrane protein</topology>
    </subcellularLocation>
</comment>
<dbReference type="SUPFAM" id="SSF53448">
    <property type="entry name" value="Nucleotide-diphospho-sugar transferases"/>
    <property type="match status" value="1"/>
</dbReference>
<evidence type="ECO:0000256" key="6">
    <source>
        <dbReference type="ARBA" id="ARBA00023136"/>
    </source>
</evidence>
<feature type="domain" description="Glycosyltransferase 2-like" evidence="7">
    <location>
        <begin position="36"/>
        <end position="196"/>
    </location>
</feature>
<evidence type="ECO:0000256" key="5">
    <source>
        <dbReference type="ARBA" id="ARBA00022944"/>
    </source>
</evidence>
<keyword evidence="5" id="KW-0777">Teichoic acid biosynthesis</keyword>
<evidence type="ECO:0000256" key="4">
    <source>
        <dbReference type="ARBA" id="ARBA00022679"/>
    </source>
</evidence>
<dbReference type="PANTHER" id="PTHR22916:SF3">
    <property type="entry name" value="UDP-GLCNAC:BETAGAL BETA-1,3-N-ACETYLGLUCOSAMINYLTRANSFERASE-LIKE PROTEIN 1"/>
    <property type="match status" value="1"/>
</dbReference>